<accession>A0A0D7AHS2</accession>
<evidence type="ECO:0000313" key="4">
    <source>
        <dbReference type="Proteomes" id="UP000054144"/>
    </source>
</evidence>
<proteinExistence type="predicted"/>
<dbReference type="GO" id="GO:0050661">
    <property type="term" value="F:NADP binding"/>
    <property type="evidence" value="ECO:0007669"/>
    <property type="project" value="InterPro"/>
</dbReference>
<reference evidence="3 4" key="1">
    <citation type="journal article" date="2015" name="Fungal Genet. Biol.">
        <title>Evolution of novel wood decay mechanisms in Agaricales revealed by the genome sequences of Fistulina hepatica and Cylindrobasidium torrendii.</title>
        <authorList>
            <person name="Floudas D."/>
            <person name="Held B.W."/>
            <person name="Riley R."/>
            <person name="Nagy L.G."/>
            <person name="Koehler G."/>
            <person name="Ransdell A.S."/>
            <person name="Younus H."/>
            <person name="Chow J."/>
            <person name="Chiniquy J."/>
            <person name="Lipzen A."/>
            <person name="Tritt A."/>
            <person name="Sun H."/>
            <person name="Haridas S."/>
            <person name="LaButti K."/>
            <person name="Ohm R.A."/>
            <person name="Kues U."/>
            <person name="Blanchette R.A."/>
            <person name="Grigoriev I.V."/>
            <person name="Minto R.E."/>
            <person name="Hibbett D.S."/>
        </authorList>
    </citation>
    <scope>NUCLEOTIDE SEQUENCE [LARGE SCALE GENOMIC DNA]</scope>
    <source>
        <strain evidence="3 4">ATCC 64428</strain>
    </source>
</reference>
<dbReference type="SMR" id="A0A0D7AHS2"/>
<dbReference type="Gene3D" id="3.40.50.720">
    <property type="entry name" value="NAD(P)-binding Rossmann-like Domain"/>
    <property type="match status" value="1"/>
</dbReference>
<dbReference type="InterPro" id="IPR008927">
    <property type="entry name" value="6-PGluconate_DH-like_C_sf"/>
</dbReference>
<dbReference type="AlphaFoldDB" id="A0A0D7AHS2"/>
<evidence type="ECO:0000313" key="3">
    <source>
        <dbReference type="EMBL" id="KIY50383.1"/>
    </source>
</evidence>
<dbReference type="Proteomes" id="UP000054144">
    <property type="component" value="Unassembled WGS sequence"/>
</dbReference>
<sequence length="280" mass="30260">MGSAIGRRLVQAGCIVLTNLNGRSDATRRRAEEAGMRDASYTEMARKARWILSVLPPKDAKTFATTFLEQAAGRDKSLPLAFADCNAISPRSVKEIAALFDGSGISFIDAGIIGLPNNPKIYASAEDNDVLEQFASLNKHGLNIETLKGPGVGIGDASALKMSYAGMTKGVIGVFTTMILAAHGSSPATADALLRELHASQPMFVERITKVVPGMMPKAYRWVGEMREIKEFVGEGEGEIYEGLARLYERIEKSINEQSEDGDIAALKDFVSKAKDIMKE</sequence>
<dbReference type="EMBL" id="KN881676">
    <property type="protein sequence ID" value="KIY50383.1"/>
    <property type="molecule type" value="Genomic_DNA"/>
</dbReference>
<dbReference type="Gene3D" id="1.10.1040.10">
    <property type="entry name" value="N-(1-d-carboxylethyl)-l-norvaline Dehydrogenase, domain 2"/>
    <property type="match status" value="1"/>
</dbReference>
<dbReference type="InterPro" id="IPR006115">
    <property type="entry name" value="6PGDH_NADP-bd"/>
</dbReference>
<dbReference type="SUPFAM" id="SSF51735">
    <property type="entry name" value="NAD(P)-binding Rossmann-fold domains"/>
    <property type="match status" value="1"/>
</dbReference>
<evidence type="ECO:0000259" key="2">
    <source>
        <dbReference type="Pfam" id="PF09130"/>
    </source>
</evidence>
<feature type="domain" description="6-phosphogluconate dehydrogenase NADP-binding" evidence="1">
    <location>
        <begin position="1"/>
        <end position="114"/>
    </location>
</feature>
<feature type="domain" description="Phosphogluconate dehydrogenase NAD-binding putative C-terminal" evidence="2">
    <location>
        <begin position="189"/>
        <end position="251"/>
    </location>
</feature>
<dbReference type="InterPro" id="IPR036291">
    <property type="entry name" value="NAD(P)-bd_dom_sf"/>
</dbReference>
<dbReference type="InterPro" id="IPR013328">
    <property type="entry name" value="6PGD_dom2"/>
</dbReference>
<organism evidence="3 4">
    <name type="scientific">Fistulina hepatica ATCC 64428</name>
    <dbReference type="NCBI Taxonomy" id="1128425"/>
    <lineage>
        <taxon>Eukaryota</taxon>
        <taxon>Fungi</taxon>
        <taxon>Dikarya</taxon>
        <taxon>Basidiomycota</taxon>
        <taxon>Agaricomycotina</taxon>
        <taxon>Agaricomycetes</taxon>
        <taxon>Agaricomycetidae</taxon>
        <taxon>Agaricales</taxon>
        <taxon>Fistulinaceae</taxon>
        <taxon>Fistulina</taxon>
    </lineage>
</organism>
<dbReference type="InterPro" id="IPR015814">
    <property type="entry name" value="Pgluconate_DH_NAD-bd_C"/>
</dbReference>
<dbReference type="SUPFAM" id="SSF48179">
    <property type="entry name" value="6-phosphogluconate dehydrogenase C-terminal domain-like"/>
    <property type="match status" value="1"/>
</dbReference>
<dbReference type="Pfam" id="PF09130">
    <property type="entry name" value="DUF1932"/>
    <property type="match status" value="1"/>
</dbReference>
<dbReference type="Pfam" id="PF03446">
    <property type="entry name" value="NAD_binding_2"/>
    <property type="match status" value="1"/>
</dbReference>
<evidence type="ECO:0000259" key="1">
    <source>
        <dbReference type="Pfam" id="PF03446"/>
    </source>
</evidence>
<protein>
    <submittedName>
        <fullName evidence="3">6-phosphogluconate dehydrogenase C-terminal domain-like protein</fullName>
    </submittedName>
</protein>
<dbReference type="OrthoDB" id="9988102at2759"/>
<gene>
    <name evidence="3" type="ORF">FISHEDRAFT_64994</name>
</gene>
<name>A0A0D7AHS2_9AGAR</name>
<keyword evidence="4" id="KW-1185">Reference proteome</keyword>